<feature type="domain" description="Methyltransferase" evidence="7">
    <location>
        <begin position="47"/>
        <end position="131"/>
    </location>
</feature>
<keyword evidence="10" id="KW-1185">Reference proteome</keyword>
<dbReference type="InterPro" id="IPR025799">
    <property type="entry name" value="Arg_MeTrfase"/>
</dbReference>
<dbReference type="GO" id="GO:0042054">
    <property type="term" value="F:histone methyltransferase activity"/>
    <property type="evidence" value="ECO:0007669"/>
    <property type="project" value="TreeGrafter"/>
</dbReference>
<dbReference type="Pfam" id="PF22528">
    <property type="entry name" value="PRMT_C"/>
    <property type="match status" value="1"/>
</dbReference>
<evidence type="ECO:0000256" key="1">
    <source>
        <dbReference type="ARBA" id="ARBA00011925"/>
    </source>
</evidence>
<reference evidence="9" key="1">
    <citation type="submission" date="2023-07" db="EMBL/GenBank/DDBJ databases">
        <title>Chromosome-level genome assembly of Artemia franciscana.</title>
        <authorList>
            <person name="Jo E."/>
        </authorList>
    </citation>
    <scope>NUCLEOTIDE SEQUENCE</scope>
    <source>
        <tissue evidence="9">Whole body</tissue>
    </source>
</reference>
<gene>
    <name evidence="9" type="ORF">QYM36_006042</name>
</gene>
<dbReference type="InterPro" id="IPR041698">
    <property type="entry name" value="Methyltransf_25"/>
</dbReference>
<dbReference type="EC" id="2.1.1.319" evidence="1"/>
<dbReference type="Pfam" id="PF13649">
    <property type="entry name" value="Methyltransf_25"/>
    <property type="match status" value="1"/>
</dbReference>
<evidence type="ECO:0000256" key="4">
    <source>
        <dbReference type="ARBA" id="ARBA00022691"/>
    </source>
</evidence>
<evidence type="ECO:0000313" key="10">
    <source>
        <dbReference type="Proteomes" id="UP001187531"/>
    </source>
</evidence>
<dbReference type="PANTHER" id="PTHR11006:SF122">
    <property type="entry name" value="ARGININE METHYLTRANSFERASE 8"/>
    <property type="match status" value="1"/>
</dbReference>
<evidence type="ECO:0000259" key="7">
    <source>
        <dbReference type="Pfam" id="PF13649"/>
    </source>
</evidence>
<dbReference type="SUPFAM" id="SSF53335">
    <property type="entry name" value="S-adenosyl-L-methionine-dependent methyltransferases"/>
    <property type="match status" value="1"/>
</dbReference>
<dbReference type="Proteomes" id="UP001187531">
    <property type="component" value="Unassembled WGS sequence"/>
</dbReference>
<dbReference type="EMBL" id="JAVRJZ010000009">
    <property type="protein sequence ID" value="KAK2718895.1"/>
    <property type="molecule type" value="Genomic_DNA"/>
</dbReference>
<evidence type="ECO:0000256" key="5">
    <source>
        <dbReference type="ARBA" id="ARBA00049303"/>
    </source>
</evidence>
<dbReference type="Gene3D" id="3.40.50.150">
    <property type="entry name" value="Vaccinia Virus protein VP39"/>
    <property type="match status" value="1"/>
</dbReference>
<dbReference type="CDD" id="cd02440">
    <property type="entry name" value="AdoMet_MTases"/>
    <property type="match status" value="1"/>
</dbReference>
<dbReference type="FunFam" id="3.40.50.150:FF:000003">
    <property type="entry name" value="Blast:Protein arginine N-methyltransferase 1"/>
    <property type="match status" value="1"/>
</dbReference>
<dbReference type="GO" id="GO:0035242">
    <property type="term" value="F:protein-arginine omega-N asymmetric methyltransferase activity"/>
    <property type="evidence" value="ECO:0007669"/>
    <property type="project" value="UniProtKB-EC"/>
</dbReference>
<dbReference type="AlphaFoldDB" id="A0AA88HZN8"/>
<evidence type="ECO:0000256" key="6">
    <source>
        <dbReference type="PROSITE-ProRule" id="PRU01015"/>
    </source>
</evidence>
<dbReference type="InterPro" id="IPR055135">
    <property type="entry name" value="PRMT_dom"/>
</dbReference>
<evidence type="ECO:0000313" key="9">
    <source>
        <dbReference type="EMBL" id="KAK2718895.1"/>
    </source>
</evidence>
<dbReference type="GO" id="GO:0035241">
    <property type="term" value="F:protein-arginine omega-N monomethyltransferase activity"/>
    <property type="evidence" value="ECO:0007669"/>
    <property type="project" value="TreeGrafter"/>
</dbReference>
<keyword evidence="4 6" id="KW-0949">S-adenosyl-L-methionine</keyword>
<dbReference type="GO" id="GO:0005634">
    <property type="term" value="C:nucleus"/>
    <property type="evidence" value="ECO:0007669"/>
    <property type="project" value="TreeGrafter"/>
</dbReference>
<sequence length="355" mass="40718">MSMNDDKYFEAYNDLEVHHLMLKDHPRTQAYKDAIMRNPSLFRNKIVMDVGSGTGILSLFCARAGAKKVYAVEASTKMAKLCQEIVKENGYEETIEVIQDQVENIQPHLKVDIIVSEWMGFYLLHESMLDSVIFARDNFLRQPEGILFPSHARIYAAPCSLSTLYKNDINFWDNVYGFSMNSVKNSMMLSKVSKPQILDVASDDILSEPVVIAEFDLAWMDPYDLQCFSSRKFISISKTGKHHGLCIWFDVDFRFDHYQNVTLSTSPMAPSTHWKQTVLVLPSPSDVEEGDILGWEMTFKQDDKNKRHYLITYGGLDPEIEDHPMPCCCQSVRCTLIAEMLKKEEEELGCEIFDV</sequence>
<keyword evidence="2 6" id="KW-0489">Methyltransferase</keyword>
<dbReference type="PROSITE" id="PS51678">
    <property type="entry name" value="SAM_MT_PRMT"/>
    <property type="match status" value="1"/>
</dbReference>
<evidence type="ECO:0000256" key="3">
    <source>
        <dbReference type="ARBA" id="ARBA00022679"/>
    </source>
</evidence>
<feature type="domain" description="Protein arginine N-methyltransferase" evidence="8">
    <location>
        <begin position="151"/>
        <end position="311"/>
    </location>
</feature>
<dbReference type="Gene3D" id="2.70.160.11">
    <property type="entry name" value="Hnrnp arginine n-methyltransferase1"/>
    <property type="match status" value="1"/>
</dbReference>
<protein>
    <recommendedName>
        <fullName evidence="1">type I protein arginine methyltransferase</fullName>
        <ecNumber evidence="1">2.1.1.319</ecNumber>
    </recommendedName>
</protein>
<name>A0AA88HZN8_ARTSF</name>
<comment type="catalytic activity">
    <reaction evidence="5">
        <text>L-arginyl-[protein] + S-adenosyl-L-methionine = N(omega)-methyl-L-arginyl-[protein] + S-adenosyl-L-homocysteine + H(+)</text>
        <dbReference type="Rhea" id="RHEA:48100"/>
        <dbReference type="Rhea" id="RHEA-COMP:10532"/>
        <dbReference type="Rhea" id="RHEA-COMP:11990"/>
        <dbReference type="ChEBI" id="CHEBI:15378"/>
        <dbReference type="ChEBI" id="CHEBI:29965"/>
        <dbReference type="ChEBI" id="CHEBI:57856"/>
        <dbReference type="ChEBI" id="CHEBI:59789"/>
        <dbReference type="ChEBI" id="CHEBI:65280"/>
    </reaction>
    <physiologicalReaction direction="left-to-right" evidence="5">
        <dbReference type="Rhea" id="RHEA:48101"/>
    </physiologicalReaction>
</comment>
<organism evidence="9 10">
    <name type="scientific">Artemia franciscana</name>
    <name type="common">Brine shrimp</name>
    <name type="synonym">Artemia sanfranciscana</name>
    <dbReference type="NCBI Taxonomy" id="6661"/>
    <lineage>
        <taxon>Eukaryota</taxon>
        <taxon>Metazoa</taxon>
        <taxon>Ecdysozoa</taxon>
        <taxon>Arthropoda</taxon>
        <taxon>Crustacea</taxon>
        <taxon>Branchiopoda</taxon>
        <taxon>Anostraca</taxon>
        <taxon>Artemiidae</taxon>
        <taxon>Artemia</taxon>
    </lineage>
</organism>
<dbReference type="InterPro" id="IPR029063">
    <property type="entry name" value="SAM-dependent_MTases_sf"/>
</dbReference>
<proteinExistence type="predicted"/>
<dbReference type="GO" id="GO:0032259">
    <property type="term" value="P:methylation"/>
    <property type="evidence" value="ECO:0007669"/>
    <property type="project" value="UniProtKB-KW"/>
</dbReference>
<evidence type="ECO:0000256" key="2">
    <source>
        <dbReference type="ARBA" id="ARBA00022603"/>
    </source>
</evidence>
<accession>A0AA88HZN8</accession>
<dbReference type="PANTHER" id="PTHR11006">
    <property type="entry name" value="PROTEIN ARGININE N-METHYLTRANSFERASE"/>
    <property type="match status" value="1"/>
</dbReference>
<evidence type="ECO:0000259" key="8">
    <source>
        <dbReference type="Pfam" id="PF22528"/>
    </source>
</evidence>
<comment type="caution">
    <text evidence="9">The sequence shown here is derived from an EMBL/GenBank/DDBJ whole genome shotgun (WGS) entry which is preliminary data.</text>
</comment>
<keyword evidence="3 6" id="KW-0808">Transferase</keyword>